<organism evidence="1 2">
    <name type="scientific">Kickxella alabastrina</name>
    <dbReference type="NCBI Taxonomy" id="61397"/>
    <lineage>
        <taxon>Eukaryota</taxon>
        <taxon>Fungi</taxon>
        <taxon>Fungi incertae sedis</taxon>
        <taxon>Zoopagomycota</taxon>
        <taxon>Kickxellomycotina</taxon>
        <taxon>Kickxellomycetes</taxon>
        <taxon>Kickxellales</taxon>
        <taxon>Kickxellaceae</taxon>
        <taxon>Kickxella</taxon>
    </lineage>
</organism>
<keyword evidence="2" id="KW-1185">Reference proteome</keyword>
<reference evidence="1" key="1">
    <citation type="submission" date="2022-07" db="EMBL/GenBank/DDBJ databases">
        <title>Phylogenomic reconstructions and comparative analyses of Kickxellomycotina fungi.</title>
        <authorList>
            <person name="Reynolds N.K."/>
            <person name="Stajich J.E."/>
            <person name="Barry K."/>
            <person name="Grigoriev I.V."/>
            <person name="Crous P."/>
            <person name="Smith M.E."/>
        </authorList>
    </citation>
    <scope>NUCLEOTIDE SEQUENCE</scope>
    <source>
        <strain evidence="1">Benny 63K</strain>
    </source>
</reference>
<accession>A0ACC1IX31</accession>
<dbReference type="Proteomes" id="UP001150581">
    <property type="component" value="Unassembled WGS sequence"/>
</dbReference>
<evidence type="ECO:0000313" key="1">
    <source>
        <dbReference type="EMBL" id="KAJ1902328.1"/>
    </source>
</evidence>
<sequence>MSTSRLNESSSSDGSVVAQGVIVVTKEVIHERRVDHALWLLNHLHVPLTLSDMEGSLYDIIDVVANTGGPNGPGAGGANNGGGSSRHLHSLSSSHHRNSSHRIDRQPSSIFSPSLNDMSALAENLDRRYKLTESTLFWTINHEYNVVFVIDISQSMYSLDPNTNETYIHTALETLEKCLMGMVQPFTVRSTLGLPDYLVEPHICASVVGYCPRPPGSYPAERDRKKLPFCRTLAHAHMVTVEDMPEFMKSIRNFLFNYECEIQDSLGSFPPPPPPILLDPDVDFERQQDELFEQYQKQESRRSSKNMRYGHSQTTTSEASATFESASKSKKQPKAGDTFTFAYCPDAPLLHTLQIADYFLKIMPEICSPAFVFLTDGVMRSNFATSRAQVLIRSLCRRSTQCTFIQVGSCGGFTPETTLGYVSDNELLLCMAACLDGRFIYASDCPDTVFPQQINFYHQSMLIRETRLVRTHVRHRYDGIQQGGRRLGDMPRERLNPTNSSNLESTPGSDVGFPWCPDCKPPIVHTVTARYSDYNIPVSMNVLIEARMNEGFVVRNIQISKHERDGIGERIVVRMELVWHANITIVYRLTNIHYISPNVAREEPDHGNSNSGDSSRSNSLNARSRSDSVSSDDFSLAVEDRGQRSPNSVDIVIRSYNMFTLAFLQQNPGDGRRSELFTKAAMLHQFLKTMVEKDERLRQIYSSALVIAPGPRAKAHPRVFIPPVIDTSSNPPHAIREVPPLATRISADEVDPMVFLDHSEWSEQHSQLYEMMMQFSKNGSTVKTLASFRHTASMFIDSELIMSYVEGINFAETAKHGQRIMADFRAHVCQAGTWALMKDENKSVVFLRDKFRLSHRIPVFIVAHWEMATNWILRVTFSLFNGTMAARNIVVNCLPSFGDSFKPSYRDPSRESVARATRPLHLLPVDLDITDPMAPNLLSTRDMGDLHTYVVEWRWTYLAREGTRKDLSGEGSDRDIVRQALHRLAMTLGYHRLSQDFTLVNAKGESTGLMGGADASMYDSCITFYHEREGYDGEELLLGCQYQIIVDMKQSSVTARTWIEPWSPRFIRSLFEDDFRILAPLGTFQQILQPERCFQLKVPNIAEFHSKRMNMFSIMAVVNSSRIALRMLQLPEVSPAYAAWNQPDGADSIKLDDPTFRITPDPNPDDDIEIQELDDAGNVMRRTKATEYYKTHDREETRRLAMEKKLKIVHVGSSHGERQAIILERFMLTLFEKSEEGKYDPYIERYRLNEYNPFILALINPGHPRKLFFNKLAVKWMTTGEFTMVAYRCFLEFALFKHCDAIAVNAERFHKLRFAGSIISELAAHSPGMHQATGVPNALDEHLFVDKWFVIRLPNNTSFLMVIMPNVPLAAPRRDQSGQAERPEKNDQAETVQDAESSSAPTHKRSGSQPASPPVFTPALESSITGSDASIGGGLTALNAYTLVMECSMDSSEMRRHVGTMDVQRMVATKRQLNLRPLDVGSSNTRVPGDAFQGFVGQRDVPIPFTEYAVAEIQKLERMYAEAQLQTMYLALLLKRQVSAADLAFSQKSSLWRRRSIDMDITAFLHSQDAARLGREPAWHGRDCQSIHDQFAKLIGESFTALPGNTADGKLYYCHSTPERESELEMCLQLAQNPLFINLQCSLEVLDSTVGHKLCLNMPIEQLPLSLEKLCEQAGLPWRPPTNHFDTSMDVRVIMHINCLYLPEEPVSKGKVTSRAEEPKSKVPQQNSSKQEVGSQTTHVFQKTMSLSSLARSEKSKSPKDPLPTTESGGDGDEQLPSAGIAKQCTNMQIATLDGLPQDQLQLLQHCHRKMLRFIAQETLYALRDIHPVTIPLLSQVWHTIESTVDDDICSDRFEFAHNKLEMKFLTTSFDIARRRHAMDLVMTELLKMDGTSFGFPFGKLQKLDGIVYMRDVRSRSARNEARARIEAGTSNNMQGIATAGVETGPIDLEDALPSWFLIKPTESLDGVLILTHNYSSVTEEAADNVLAATRQLLMVALKAANTRLLLEEIAETHRFPDQLVLPDAARANSTSVSSTRLGQYNHPDTQAIRDELSAGLSSSPSAPVLSSGDKQRKASHLQNVHINTLASGSSSSAGPPTDNGSGGLSIASVLTRYTPESPTYYMCQEQFKKTFALHPRISPQKAIQSVLASSMMNNRLSNQRNMFFVRDGSSLFFGLLTIGRIPYICPFVASDKIATAAGQDSLVSAAPSPMLTSSALMSSAHTMTTTSPNPLLQSTSANAHRHSPMMSPINSISMFAAPGMEGSGRLGTTALDLHPPQSPRVSVSHTESSLRAAHNNGIRHSMTEGSMRRGTIISATPESPSGSYLASSLTNLESAQSQPPHALTGTGTAMPVFELHAPADSKPAALVEESVPCIILHVYGVDKPSKELTQGLVQQIGECIVVNVTMPEMSDMLFRQVSLNNHDMNFLFPKCSPEPTILYLPLPRFVHDLDRLIMHFKQTMGVTILQFPTSRLVTRSLRRSFKHLRKHAFDHGEDEEDTKGSSVTIGTRVPDTLRKDLARILEGWEYDHQTPRRVPVERLVFLYNFIARTNGIPPPGDMAQIGNGIAIVSALPLNADRVVAKAMWGPVAQHEPSNTSNTPASTLGAGAGHRFEAPVSGIAADSLGLRAAAAASRADGQYSRHRRVASCFNPEVSPIAQSHSAAIDVGHNAEGGHLTLEQRANYLLHRRVSHTPSPNERGANPSIPSSPSASTPSSSTPLTSESLEHSETAAVNSRSLPVSQLAGLFGEYLSQFKAAHSHMRLELSKFDNLSDIMERQVTEFAGEPVMAITLWSNASIRVERLALFVSRAYWNALGDYVSEQVLYPILSAGWGHRLNYKIGLPDPYVDMELCSVYPGEPDSSRSCPAYVEVELGTEWGDDLSAEQAHQSLLGAHDVYLPSAPSTFTESTKKQVHAMEIARQMAQYWGGQDTVKSLRHLRQRLPRVTGISRYFSEELRGVLETICPAMNPALFRLLENPLVLSNSDESFRQEAPKPLFPAHSLRKQSARTHSTVVYDVSALPKALKDTRQSFCIMCTLPLETAKVAQAGAQQLQVPAYQGQVPMAGGTGPVGMAHNRRFESLKKSSAVADSVHGMYNPRQSSRTSLSSGPSHNAQGPVHGLGLQVWGPGEQQQKFGPHGSRRGNDSGSGNVGSGGAVGDAHYPKRRSHRMPIIAERFESSPKPKNMPPPSDYQPIADPDTPVLSADQIPHYSPQSMVAGASTKAWLTVWLVGGELEMVGYNVSQHLWDCVCDQIHQRLEREKRRKQLLGMFAAHMCGVFPGYEQQPRHKGMSSTWLDRDVTRDLINKFALLKQLTCDDQIHYFNIERLLSSNYMRMLGVEDGSAELRNLILNPPVAEMTLNDTKTELILSQLQAEHLRWARKLTFVDYTQPYVDTSHPDTLFRIGSRYMRAYQGRIGQVLRYDELMKIAERWRRLIASGNFHDSMNHSARMVVLDLQTDSTNASSLRDNRLLSQQTSSQAADARSDIAVQAPPRGDTRETLTRSSSDFTSKAAGKIPANAASASVGSAKAPPEAQDQTHTQAETESDVSLDEIKMIMENARLLHFVCAPLPITKAIKPAGTDLRAFQRLFRVISALLQNLADSYIDYLCSTGYVVARRFEKMLPWKEALFSLEYSPEKIVEFTQTVLGHSHIFFGGQPNQFSEAEAALPGISVPSAYLFGSTERTHLVTDIEVSPKMLSIHMHALSRFTPEWRSAVPGYMRSSVNPNSIKKFTFDLSRYKKLLHAKSFVYDFQLRYVASILKPLEKLAPESSDPQSLNLPETRHHDCRDHIIYSSDSGLDDNSGSSSDNDSAESADDGYENAWVSSDQVDGTSNYAGSHYRQPHCHRRNCDQRTVAQSLHVHVDLTVFLAELSEQRYFSTRFSSRRLVRASFPIKYRDMYEYFLNHAERYHFYTEGCRPPVGDMPSTGTSPAGDRSVPIVDLCTKLASHSGCYRLYEGVLPDLMSSQYGSDFGSSDMHSQAGSYRWGPNGSDPLPLHKSEILGTPSRPIGGRSEGKHTLRTTNVASSAPETTMRGSLQMGDSSFESAHKLRVYPLAFNNRGRGAHMYAAADGGSFQHAQPSGGGREMQMHSRERRPIAMSYAAGSQWADRFKPSSSHGRKPYFGSSSSSNNQHLHHINAPSMTVLSNPEHAMGVNSAQDAAISGPRIASSIASRVGRASRYDRHQHENENEHEHEHKHPASSIMTDAMSSADKSRNFALKEYTANKIHLASNKSPVRVSLMAITPDCDSCRSETIQETRRSRERQRSHAKQRLQRKMKQQQHSADGDADICAEGADEQGSLRARKHHKSHGHKKRDKAPLRTLDDIGELFGLPKRRPQQPVTGLDSHSPLYHASAANEVGDSLDSGGSHQYQRQHRHRHRHRHSYSHEHQSHIPFKMAEHSSSGSRNQSPLQQWMSSLASKAITDPQVDGLHTSVNGGSAGSSALPVDGACCDETAQLSYYLVIDMDPHTTTSLNNLKADDVRSRNGSLGPLPSSVGPTPDGNDVEDYYTLGIRLCKGCQMLSRCAGRPKVCGIHKVLGAVQIDMRDWENKGSVWGSDPTMVMEVSAIDPDEYDKEDPNVLAWIQTTAHRLIRHTALDYHRDLNWYRVYEHMRVADLPTGLAPADICELIGFVERQEWVDVGTTDDAAQQLIGLGVSGRRVIEALQLRMRKLYSEPAQMLASLLADQGNAAPQPMATPHVANDDCGQWTEGITHRLETAAPSSAAQPSTPSLCFNVLPYAKQSEICAEASAVPEATAQTGFVQCALAGDRDADVTGGNMFGNHSAAPAGNQETPNMQGPVAVIDGHGRVLTQSSSANIGDLLRLLSPLNTRLNKKILLDPAFQKMLSRYIRLDITASAWLCNKHRHTHSLYEYNWSLDDASVPNMSGALGGKLGANAVPLQALLVPSRFPADDGMTRSTNRRLHQVQEIDIGTPCSSIQRQRGQRRRTGNSAASLGINDSLANSIQMSHGLSSAAVAAADSASVAGATSRSSNGHKVLDSYHHGAASPISAQLGSNDNSPMGTVNGTTGAAYTTALADKFTRPCVEISPGTLLVIDPEDVQFSARMFVLNPFAYHGILELMFVRSVESGEVELSQIRAVVRDRRRDGLYEYERKHINLVLSTVSAVVWDVMTEDEAAHD</sequence>
<proteinExistence type="predicted"/>
<name>A0ACC1IX31_9FUNG</name>
<gene>
    <name evidence="1" type="ORF">LPJ66_000088</name>
</gene>
<protein>
    <submittedName>
        <fullName evidence="1">Uncharacterized protein</fullName>
    </submittedName>
</protein>
<comment type="caution">
    <text evidence="1">The sequence shown here is derived from an EMBL/GenBank/DDBJ whole genome shotgun (WGS) entry which is preliminary data.</text>
</comment>
<evidence type="ECO:0000313" key="2">
    <source>
        <dbReference type="Proteomes" id="UP001150581"/>
    </source>
</evidence>
<dbReference type="EMBL" id="JANBPG010000002">
    <property type="protein sequence ID" value="KAJ1902328.1"/>
    <property type="molecule type" value="Genomic_DNA"/>
</dbReference>